<proteinExistence type="predicted"/>
<sequence>MTDAIGDVIRALLGAAPLLALMALGIWVLTAVYRIGTALKARRAQAKPVPTAGAPGVVLRQ</sequence>
<protein>
    <submittedName>
        <fullName evidence="2">Uncharacterized protein</fullName>
    </submittedName>
</protein>
<dbReference type="RefSeq" id="WP_086990473.1">
    <property type="nucleotide sequence ID" value="NZ_FUHU01000004.1"/>
</dbReference>
<name>A0A1R4EVZ8_9MICO</name>
<organism evidence="2 3">
    <name type="scientific">Agrococcus casei LMG 22410</name>
    <dbReference type="NCBI Taxonomy" id="1255656"/>
    <lineage>
        <taxon>Bacteria</taxon>
        <taxon>Bacillati</taxon>
        <taxon>Actinomycetota</taxon>
        <taxon>Actinomycetes</taxon>
        <taxon>Micrococcales</taxon>
        <taxon>Microbacteriaceae</taxon>
        <taxon>Agrococcus</taxon>
    </lineage>
</organism>
<dbReference type="AlphaFoldDB" id="A0A1R4EVZ8"/>
<feature type="transmembrane region" description="Helical" evidence="1">
    <location>
        <begin position="12"/>
        <end position="33"/>
    </location>
</feature>
<keyword evidence="1" id="KW-0472">Membrane</keyword>
<evidence type="ECO:0000256" key="1">
    <source>
        <dbReference type="SAM" id="Phobius"/>
    </source>
</evidence>
<evidence type="ECO:0000313" key="3">
    <source>
        <dbReference type="Proteomes" id="UP000195787"/>
    </source>
</evidence>
<keyword evidence="3" id="KW-1185">Reference proteome</keyword>
<keyword evidence="1" id="KW-1133">Transmembrane helix</keyword>
<dbReference type="Proteomes" id="UP000195787">
    <property type="component" value="Unassembled WGS sequence"/>
</dbReference>
<reference evidence="2 3" key="1">
    <citation type="submission" date="2017-02" db="EMBL/GenBank/DDBJ databases">
        <authorList>
            <person name="Peterson S.W."/>
        </authorList>
    </citation>
    <scope>NUCLEOTIDE SEQUENCE [LARGE SCALE GENOMIC DNA]</scope>
    <source>
        <strain evidence="2 3">LMG 22410</strain>
    </source>
</reference>
<evidence type="ECO:0000313" key="2">
    <source>
        <dbReference type="EMBL" id="SJM47854.1"/>
    </source>
</evidence>
<keyword evidence="1" id="KW-0812">Transmembrane</keyword>
<accession>A0A1R4EVZ8</accession>
<dbReference type="EMBL" id="FUHU01000004">
    <property type="protein sequence ID" value="SJM47854.1"/>
    <property type="molecule type" value="Genomic_DNA"/>
</dbReference>
<dbReference type="GeneID" id="303171836"/>
<gene>
    <name evidence="2" type="ORF">CZ674_01280</name>
</gene>